<keyword evidence="4 11" id="KW-0812">Transmembrane</keyword>
<dbReference type="InterPro" id="IPR018506">
    <property type="entry name" value="Cyt_B5_heme-BS"/>
</dbReference>
<keyword evidence="6 11" id="KW-1133">Transmembrane helix</keyword>
<evidence type="ECO:0000256" key="2">
    <source>
        <dbReference type="ARBA" id="ARBA00009295"/>
    </source>
</evidence>
<comment type="subcellular location">
    <subcellularLocation>
        <location evidence="1">Membrane</location>
        <topology evidence="1">Multi-pass membrane protein</topology>
    </subcellularLocation>
</comment>
<evidence type="ECO:0000256" key="1">
    <source>
        <dbReference type="ARBA" id="ARBA00004141"/>
    </source>
</evidence>
<keyword evidence="3 11" id="KW-0349">Heme</keyword>
<dbReference type="Gene3D" id="3.10.120.10">
    <property type="entry name" value="Cytochrome b5-like heme/steroid binding domain"/>
    <property type="match status" value="1"/>
</dbReference>
<comment type="caution">
    <text evidence="13">The sequence shown here is derived from an EMBL/GenBank/DDBJ whole genome shotgun (WGS) entry which is preliminary data.</text>
</comment>
<dbReference type="Pfam" id="PF00173">
    <property type="entry name" value="Cyt-b5"/>
    <property type="match status" value="1"/>
</dbReference>
<dbReference type="GO" id="GO:0016020">
    <property type="term" value="C:membrane"/>
    <property type="evidence" value="ECO:0007669"/>
    <property type="project" value="UniProtKB-SubCell"/>
</dbReference>
<proteinExistence type="inferred from homology"/>
<dbReference type="Proteomes" id="UP000572268">
    <property type="component" value="Unassembled WGS sequence"/>
</dbReference>
<dbReference type="SUPFAM" id="SSF55856">
    <property type="entry name" value="Cytochrome b5-like heme/steroid binding domain"/>
    <property type="match status" value="1"/>
</dbReference>
<evidence type="ECO:0000256" key="8">
    <source>
        <dbReference type="ARBA" id="ARBA00023004"/>
    </source>
</evidence>
<dbReference type="AlphaFoldDB" id="A0A7J6KYB5"/>
<reference evidence="13 14" key="1">
    <citation type="submission" date="2020-04" db="EMBL/GenBank/DDBJ databases">
        <title>Perkinsus olseni comparative genomics.</title>
        <authorList>
            <person name="Bogema D.R."/>
        </authorList>
    </citation>
    <scope>NUCLEOTIDE SEQUENCE [LARGE SCALE GENOMIC DNA]</scope>
    <source>
        <strain evidence="13">ATCC PRA-31</strain>
    </source>
</reference>
<keyword evidence="8 11" id="KW-0408">Iron</keyword>
<dbReference type="GO" id="GO:0046872">
    <property type="term" value="F:metal ion binding"/>
    <property type="evidence" value="ECO:0007669"/>
    <property type="project" value="UniProtKB-UniRule"/>
</dbReference>
<dbReference type="PANTHER" id="PTHR19353:SF88">
    <property type="entry name" value="DELTA(5) FATTY ACID DESATURASE FAT-4"/>
    <property type="match status" value="1"/>
</dbReference>
<organism evidence="13 14">
    <name type="scientific">Perkinsus olseni</name>
    <name type="common">Perkinsus atlanticus</name>
    <dbReference type="NCBI Taxonomy" id="32597"/>
    <lineage>
        <taxon>Eukaryota</taxon>
        <taxon>Sar</taxon>
        <taxon>Alveolata</taxon>
        <taxon>Perkinsozoa</taxon>
        <taxon>Perkinsea</taxon>
        <taxon>Perkinsida</taxon>
        <taxon>Perkinsidae</taxon>
        <taxon>Perkinsus</taxon>
    </lineage>
</organism>
<keyword evidence="5 11" id="KW-0479">Metal-binding</keyword>
<dbReference type="Pfam" id="PF00487">
    <property type="entry name" value="FA_desaturase"/>
    <property type="match status" value="1"/>
</dbReference>
<evidence type="ECO:0000313" key="14">
    <source>
        <dbReference type="Proteomes" id="UP000572268"/>
    </source>
</evidence>
<evidence type="ECO:0000313" key="13">
    <source>
        <dbReference type="EMBL" id="KAF4651894.1"/>
    </source>
</evidence>
<evidence type="ECO:0000256" key="5">
    <source>
        <dbReference type="ARBA" id="ARBA00022723"/>
    </source>
</evidence>
<dbReference type="InterPro" id="IPR036400">
    <property type="entry name" value="Cyt_B5-like_heme/steroid_sf"/>
</dbReference>
<feature type="transmembrane region" description="Helical" evidence="11">
    <location>
        <begin position="142"/>
        <end position="168"/>
    </location>
</feature>
<name>A0A7J6KYB5_PEROL</name>
<sequence length="439" mass="50103">MPRHNLPNTTPLVKELAKELGLPYKETNIIQCTELLIDGRVYDVSKFVDRHPGGRIILFQVGTDATEAFREFHARSSRAQKILNSLPSREYDAKNDESSMMVPNKQAAAALRDFKSLREDLIKKGIFEPSIVHVLYRCLEALMWYALGFYLALCTNYVFIGCAILGVAQGRAGWLMHEGGHHSLTGHWKIDRFIQEFFFGVGCGMSAAWWRNAHNKHHAAPQHLGKDVDLETLPLVAFNRAVLRGRQPSTWLRYQSVLFAPVSTLLVSFFWQFYLHPRHILRTGRLMESVWISIRYSIIVYLAMIYGPLPVVLGYIMSVHIGGMYIFIHFAVSHTHLPVIIQGHATANASTPVVSWLDYASKHTMNVSTGNVLVTWLMSYLNYQVEHHLFPACPQFRFPGYVSKRVREFFAEHQLEYNEVGYIDAMRLTFSNLSQVASA</sequence>
<dbReference type="InterPro" id="IPR001199">
    <property type="entry name" value="Cyt_B5-like_heme/steroid-bd"/>
</dbReference>
<feature type="transmembrane region" description="Helical" evidence="11">
    <location>
        <begin position="254"/>
        <end position="274"/>
    </location>
</feature>
<dbReference type="PROSITE" id="PS00191">
    <property type="entry name" value="CYTOCHROME_B5_1"/>
    <property type="match status" value="1"/>
</dbReference>
<evidence type="ECO:0000256" key="11">
    <source>
        <dbReference type="RuleBase" id="RU362121"/>
    </source>
</evidence>
<evidence type="ECO:0000256" key="10">
    <source>
        <dbReference type="ARBA" id="ARBA00023136"/>
    </source>
</evidence>
<gene>
    <name evidence="13" type="primary">FADS1</name>
    <name evidence="13" type="ORF">FOL46_010005</name>
</gene>
<dbReference type="CDD" id="cd03506">
    <property type="entry name" value="Delta6-FADS-like"/>
    <property type="match status" value="1"/>
</dbReference>
<dbReference type="GO" id="GO:0006629">
    <property type="term" value="P:lipid metabolic process"/>
    <property type="evidence" value="ECO:0007669"/>
    <property type="project" value="UniProtKB-KW"/>
</dbReference>
<evidence type="ECO:0000256" key="9">
    <source>
        <dbReference type="ARBA" id="ARBA00023098"/>
    </source>
</evidence>
<protein>
    <submittedName>
        <fullName evidence="13">Fatty acid desaturase</fullName>
    </submittedName>
</protein>
<comment type="caution">
    <text evidence="11">Lacks conserved residue(s) required for the propagation of feature annotation.</text>
</comment>
<evidence type="ECO:0000259" key="12">
    <source>
        <dbReference type="PROSITE" id="PS50255"/>
    </source>
</evidence>
<keyword evidence="9" id="KW-0443">Lipid metabolism</keyword>
<evidence type="ECO:0000256" key="3">
    <source>
        <dbReference type="ARBA" id="ARBA00022617"/>
    </source>
</evidence>
<comment type="similarity">
    <text evidence="2">Belongs to the fatty acid desaturase type 1 family.</text>
</comment>
<dbReference type="PANTHER" id="PTHR19353">
    <property type="entry name" value="FATTY ACID DESATURASE 2"/>
    <property type="match status" value="1"/>
</dbReference>
<dbReference type="SMART" id="SM01117">
    <property type="entry name" value="Cyt-b5"/>
    <property type="match status" value="1"/>
</dbReference>
<comment type="similarity">
    <text evidence="11">Belongs to the cytochrome b5 family.</text>
</comment>
<dbReference type="GO" id="GO:0016717">
    <property type="term" value="F:oxidoreductase activity, acting on paired donors, with oxidation of a pair of donors resulting in the reduction of molecular oxygen to two molecules of water"/>
    <property type="evidence" value="ECO:0007669"/>
    <property type="project" value="TreeGrafter"/>
</dbReference>
<feature type="domain" description="Cytochrome b5 heme-binding" evidence="12">
    <location>
        <begin position="35"/>
        <end position="91"/>
    </location>
</feature>
<dbReference type="InterPro" id="IPR012171">
    <property type="entry name" value="Fatty_acid_desaturase"/>
</dbReference>
<keyword evidence="7" id="KW-0560">Oxidoreductase</keyword>
<evidence type="ECO:0000256" key="6">
    <source>
        <dbReference type="ARBA" id="ARBA00022989"/>
    </source>
</evidence>
<dbReference type="GO" id="GO:0020037">
    <property type="term" value="F:heme binding"/>
    <property type="evidence" value="ECO:0007669"/>
    <property type="project" value="UniProtKB-UniRule"/>
</dbReference>
<evidence type="ECO:0000256" key="4">
    <source>
        <dbReference type="ARBA" id="ARBA00022692"/>
    </source>
</evidence>
<evidence type="ECO:0000256" key="7">
    <source>
        <dbReference type="ARBA" id="ARBA00023002"/>
    </source>
</evidence>
<dbReference type="PROSITE" id="PS50255">
    <property type="entry name" value="CYTOCHROME_B5_2"/>
    <property type="match status" value="1"/>
</dbReference>
<accession>A0A7J6KYB5</accession>
<dbReference type="InterPro" id="IPR005804">
    <property type="entry name" value="FA_desaturase_dom"/>
</dbReference>
<dbReference type="EMBL" id="JABANN010000983">
    <property type="protein sequence ID" value="KAF4651894.1"/>
    <property type="molecule type" value="Genomic_DNA"/>
</dbReference>
<keyword evidence="10 11" id="KW-0472">Membrane</keyword>